<dbReference type="GO" id="GO:0016787">
    <property type="term" value="F:hydrolase activity"/>
    <property type="evidence" value="ECO:0007669"/>
    <property type="project" value="UniProtKB-KW"/>
</dbReference>
<keyword evidence="7" id="KW-0067">ATP-binding</keyword>
<comment type="similarity">
    <text evidence="2">Belongs to the bromoviridae replication protein 1a family.</text>
</comment>
<evidence type="ECO:0000313" key="11">
    <source>
        <dbReference type="EMBL" id="QGN75791.1"/>
    </source>
</evidence>
<dbReference type="GO" id="GO:0005524">
    <property type="term" value="F:ATP binding"/>
    <property type="evidence" value="ECO:0007669"/>
    <property type="project" value="UniProtKB-KW"/>
</dbReference>
<gene>
    <name evidence="11" type="primary">RNA1</name>
</gene>
<organism evidence="11">
    <name type="scientific">Solanum nigrum ilarvirus 1</name>
    <dbReference type="NCBI Taxonomy" id="2676886"/>
    <lineage>
        <taxon>Viruses</taxon>
        <taxon>Riboviria</taxon>
        <taxon>Orthornavirae</taxon>
        <taxon>Kitrinoviricota</taxon>
        <taxon>Alsuviricetes</taxon>
        <taxon>Martellivirales</taxon>
        <taxon>Bromoviridae</taxon>
        <taxon>Ilarvirus</taxon>
        <taxon>Ilarvirus SnIV1</taxon>
    </lineage>
</organism>
<accession>A0A650AQR2</accession>
<dbReference type="GO" id="GO:0044167">
    <property type="term" value="C:host cell endoplasmic reticulum membrane"/>
    <property type="evidence" value="ECO:0007669"/>
    <property type="project" value="UniProtKB-SubCell"/>
</dbReference>
<comment type="subcellular location">
    <subcellularLocation>
        <location evidence="1">Host endoplasmic reticulum membrane</location>
        <topology evidence="1">Peripheral membrane protein</topology>
    </subcellularLocation>
</comment>
<protein>
    <recommendedName>
        <fullName evidence="3">Replication protein 1a</fullName>
    </recommendedName>
</protein>
<evidence type="ECO:0000256" key="2">
    <source>
        <dbReference type="ARBA" id="ARBA00010328"/>
    </source>
</evidence>
<dbReference type="GO" id="GO:0006396">
    <property type="term" value="P:RNA processing"/>
    <property type="evidence" value="ECO:0007669"/>
    <property type="project" value="InterPro"/>
</dbReference>
<evidence type="ECO:0000256" key="4">
    <source>
        <dbReference type="ARBA" id="ARBA00022679"/>
    </source>
</evidence>
<sequence length="1099" mass="123743">MDSHTNSLPSTRAGVFQTDVNNLLQSYIDHVRSDDATGVGRFLGEVALKEIKSQVDTSNGDFQKLNVGFRLTPDEKNALKTSFPGLEIVFKDSCQSSHSFAAAHRVCETLDIYKRFNTKTEKIIDLGGNYVTHAKHGRSNVHSCCPILDVRDGARHTDRYMSLAAAVEKHHKDLPVDFCCHRFEDCNVQAPYAMAIHSISDIPISTVATHCVRRGVRKLIASVMMDPAMMLYDKGHIPLLNVDWEKEDVSVDGKFKTLIHFHFVDAPGLSYSHDFSVLSQYMVTNQVIVGDGYSYRVERTADLNGVFIVEMTLSMTDGETLNHMKPLTDISCAWLSKLRKKVFVKLAVPISDPSWYTESFEIRWALMDESLVRYVSEAAFRQFSKTKDPETVVQYIATMLSSSSNHVVINGITMRNGSPIAIDEYVPLAVTFYAMAAWRYKMISPGLSAVTTSARKNIDDYHSSRGEETLSDVLREAQMNILPDDDFGLKNCERIPDFIKSVGLRCVKGKSVEKIRDDVSLLKSRSYFLETVQEIKQFFGLTVTGSDFNFVDGTPSCLKSTTVWKVFTENVKFPSCLNVSECSYDLMNKHLVQKIEDEREEKRRRDFLDARDKALISIAKVLEKPQVPDGLLPILDLCQVKDELIAATNSLSLTPEAINAADTGNAAIDVNPYAESIKEAIHYFNELEVVNTRNLRALGTYINWKQAPLQSYRALKGRNESVKVFIPFENKWYPDNSNLCNYERAMTEDGYVSLQWDNDGKSLTDNCLASLRRFHAIVVDDSCVFNSGQRLIPALESALKMKPNFKVTIVDGVAGCGKTTHLKKIARLDSNPDVVLTSNRSSSDELKESLQCSDAMKYRVRTVDSYLMLKSWFAADRLLFDECFLTHAGCIYAAATLAQVKEVIALGDTEQVPFIARLPEFRMQHHKISGKIETQTTTYRCPRDATYCLKTLFYKNKTVKTASCVERSLELCPISSPVQIPCENDTLYVTHTRSDKDALLRIPGFKKENIKTTHESQGDTWDKVVLFRLSKTTNLLHSGKGPDLGPCHNLVALSRHRKSLRYYTVAPNDLDDQIVRSINLSKTLTINDLDSVRRLPSPT</sequence>
<dbReference type="EMBL" id="MN216370">
    <property type="protein sequence ID" value="QGN75791.1"/>
    <property type="molecule type" value="Genomic_RNA"/>
</dbReference>
<dbReference type="Pfam" id="PF01443">
    <property type="entry name" value="Viral_helicase1"/>
    <property type="match status" value="1"/>
</dbReference>
<dbReference type="SUPFAM" id="SSF52540">
    <property type="entry name" value="P-loop containing nucleoside triphosphate hydrolases"/>
    <property type="match status" value="2"/>
</dbReference>
<evidence type="ECO:0000256" key="1">
    <source>
        <dbReference type="ARBA" id="ARBA00004291"/>
    </source>
</evidence>
<keyword evidence="6" id="KW-0378">Hydrolase</keyword>
<evidence type="ECO:0000256" key="8">
    <source>
        <dbReference type="ARBA" id="ARBA00023184"/>
    </source>
</evidence>
<name>A0A650AQR2_9BROM</name>
<feature type="domain" description="Alphavirus-like MT" evidence="10">
    <location>
        <begin position="89"/>
        <end position="282"/>
    </location>
</feature>
<dbReference type="InterPro" id="IPR027351">
    <property type="entry name" value="(+)RNA_virus_helicase_core_dom"/>
</dbReference>
<dbReference type="PROSITE" id="PS51743">
    <property type="entry name" value="ALPHAVIRUS_MT"/>
    <property type="match status" value="1"/>
</dbReference>
<keyword evidence="8" id="KW-1038">Host endoplasmic reticulum</keyword>
<reference evidence="11" key="1">
    <citation type="journal article" date="2019" name="Virology">
        <title>Metagenomic analysis of virome cross-talk between cultivated Solanum lycopersicum and wild Solanum nigrum.</title>
        <authorList>
            <person name="Ma Y."/>
            <person name="Marais A."/>
            <person name="Lefebvre M."/>
            <person name="Faure C."/>
            <person name="Candresse T."/>
        </authorList>
    </citation>
    <scope>NUCLEOTIDE SEQUENCE</scope>
    <source>
        <strain evidence="11">Nig2</strain>
    </source>
</reference>
<dbReference type="GO" id="GO:0016556">
    <property type="term" value="P:mRNA modification"/>
    <property type="evidence" value="ECO:0007669"/>
    <property type="project" value="InterPro"/>
</dbReference>
<keyword evidence="4" id="KW-0808">Transferase</keyword>
<evidence type="ECO:0000259" key="10">
    <source>
        <dbReference type="PROSITE" id="PS51743"/>
    </source>
</evidence>
<dbReference type="InterPro" id="IPR002588">
    <property type="entry name" value="Alphavirus-like_MT_dom"/>
</dbReference>
<dbReference type="Pfam" id="PF01660">
    <property type="entry name" value="Vmethyltransf"/>
    <property type="match status" value="1"/>
</dbReference>
<dbReference type="GO" id="GO:0003723">
    <property type="term" value="F:RNA binding"/>
    <property type="evidence" value="ECO:0007669"/>
    <property type="project" value="InterPro"/>
</dbReference>
<dbReference type="GO" id="GO:0008174">
    <property type="term" value="F:mRNA methyltransferase activity"/>
    <property type="evidence" value="ECO:0007669"/>
    <property type="project" value="UniProtKB-UniRule"/>
</dbReference>
<feature type="domain" description="(+)RNA virus helicase C-terminal" evidence="9">
    <location>
        <begin position="783"/>
        <end position="1096"/>
    </location>
</feature>
<dbReference type="InterPro" id="IPR027417">
    <property type="entry name" value="P-loop_NTPase"/>
</dbReference>
<proteinExistence type="inferred from homology"/>
<evidence type="ECO:0000256" key="5">
    <source>
        <dbReference type="ARBA" id="ARBA00022741"/>
    </source>
</evidence>
<dbReference type="Gene3D" id="3.40.50.300">
    <property type="entry name" value="P-loop containing nucleotide triphosphate hydrolases"/>
    <property type="match status" value="2"/>
</dbReference>
<dbReference type="PROSITE" id="PS51657">
    <property type="entry name" value="PSRV_HELICASE"/>
    <property type="match status" value="1"/>
</dbReference>
<evidence type="ECO:0000256" key="7">
    <source>
        <dbReference type="ARBA" id="ARBA00022840"/>
    </source>
</evidence>
<evidence type="ECO:0000259" key="9">
    <source>
        <dbReference type="PROSITE" id="PS51657"/>
    </source>
</evidence>
<keyword evidence="5" id="KW-0547">Nucleotide-binding</keyword>
<evidence type="ECO:0000256" key="6">
    <source>
        <dbReference type="ARBA" id="ARBA00022801"/>
    </source>
</evidence>
<evidence type="ECO:0000256" key="3">
    <source>
        <dbReference type="ARBA" id="ARBA00020856"/>
    </source>
</evidence>